<dbReference type="Proteomes" id="UP000291107">
    <property type="component" value="Unassembled WGS sequence"/>
</dbReference>
<organism evidence="2 3">
    <name type="scientific">Pseudomonas koreensis</name>
    <dbReference type="NCBI Taxonomy" id="198620"/>
    <lineage>
        <taxon>Bacteria</taxon>
        <taxon>Pseudomonadati</taxon>
        <taxon>Pseudomonadota</taxon>
        <taxon>Gammaproteobacteria</taxon>
        <taxon>Pseudomonadales</taxon>
        <taxon>Pseudomonadaceae</taxon>
        <taxon>Pseudomonas</taxon>
    </lineage>
</organism>
<protein>
    <submittedName>
        <fullName evidence="2">Uncharacterized protein</fullName>
    </submittedName>
</protein>
<gene>
    <name evidence="2" type="ORF">EVS84_21675</name>
</gene>
<sequence length="120" mass="13073">MFKPTPNPPETDPASPYESANSKKLHEAAERALDHYLLPASLIRASTDAPERMYLANPKYDMESLLANACETLGSASEMLNNFAATLDNSRRKSALGIAQVVMLAELAVNQALDKVEIKP</sequence>
<evidence type="ECO:0000313" key="2">
    <source>
        <dbReference type="EMBL" id="RYM39279.1"/>
    </source>
</evidence>
<dbReference type="AlphaFoldDB" id="A0A142NGT8"/>
<accession>A0A142NGT8</accession>
<dbReference type="RefSeq" id="WP_016775441.1">
    <property type="nucleotide sequence ID" value="NZ_CP014947.1"/>
</dbReference>
<feature type="compositionally biased region" description="Pro residues" evidence="1">
    <location>
        <begin position="1"/>
        <end position="11"/>
    </location>
</feature>
<name>A0A142NGT8_9PSED</name>
<evidence type="ECO:0000313" key="3">
    <source>
        <dbReference type="Proteomes" id="UP000291107"/>
    </source>
</evidence>
<reference evidence="2 3" key="1">
    <citation type="submission" date="2019-02" db="EMBL/GenBank/DDBJ databases">
        <title>Genome of Pseudomonas korensis isolated from heavy metal contaminated environment.</title>
        <authorList>
            <person name="Ayangbenro A.S."/>
            <person name="Babalola O."/>
        </authorList>
    </citation>
    <scope>NUCLEOTIDE SEQUENCE [LARGE SCALE GENOMIC DNA]</scope>
    <source>
        <strain evidence="2 3">AB36</strain>
    </source>
</reference>
<dbReference type="EMBL" id="SEUB01000008">
    <property type="protein sequence ID" value="RYM39279.1"/>
    <property type="molecule type" value="Genomic_DNA"/>
</dbReference>
<comment type="caution">
    <text evidence="2">The sequence shown here is derived from an EMBL/GenBank/DDBJ whole genome shotgun (WGS) entry which is preliminary data.</text>
</comment>
<dbReference type="GeneID" id="75194580"/>
<evidence type="ECO:0000256" key="1">
    <source>
        <dbReference type="SAM" id="MobiDB-lite"/>
    </source>
</evidence>
<dbReference type="KEGG" id="pkr:AYO71_20950"/>
<dbReference type="Pfam" id="PF19619">
    <property type="entry name" value="DUF6124"/>
    <property type="match status" value="1"/>
</dbReference>
<proteinExistence type="predicted"/>
<feature type="region of interest" description="Disordered" evidence="1">
    <location>
        <begin position="1"/>
        <end position="25"/>
    </location>
</feature>